<dbReference type="InterPro" id="IPR010254">
    <property type="entry name" value="B12-dep_deHydtase_bsu"/>
</dbReference>
<dbReference type="Gene3D" id="3.40.50.10150">
    <property type="entry name" value="B12-dependent dehydatase associated subunit"/>
    <property type="match status" value="1"/>
</dbReference>
<dbReference type="PATRIC" id="fig|702453.3.peg.1080"/>
<dbReference type="InterPro" id="IPR009192">
    <property type="entry name" value="Diol/glycerol_deHydtase_re_ssu"/>
</dbReference>
<sequence>MSMIPVLSKPAIYFHADTDASPESIKQVLFGIEEEGIPCELEIKPLKDEVEAAFRASASSPLLVGVTLKDDHLVIHYRNLPPDQPLFSAYRFEANTSEEKRNMGMNAARLVKGVPFK</sequence>
<dbReference type="HOGENOM" id="CLU_139758_2_0_9"/>
<reference evidence="1" key="1">
    <citation type="journal article" date="2010" name="Microbiol. Resour. Announc.">
        <title>Comparative genomics of the bacterial genus Listeria: Genome evolution is characterized by limited gene acquisition and limited gene loss.</title>
        <authorList>
            <person name="den Bakker H.C."/>
            <person name="Cummings C.A."/>
            <person name="Ferreira V."/>
            <person name="Vatta P."/>
            <person name="Orsi R.H."/>
            <person name="Degoricija L."/>
            <person name="Barker M."/>
            <person name="Petrauskene O."/>
            <person name="Furtado M.R."/>
            <person name="Wiedmann M."/>
        </authorList>
    </citation>
    <scope>NUCLEOTIDE SEQUENCE [LARGE SCALE GENOMIC DNA]</scope>
    <source>
        <strain evidence="1">FSL N1-067</strain>
    </source>
</reference>
<dbReference type="InterPro" id="IPR003208">
    <property type="entry name" value="Dehydtase/Dehydtase_re"/>
</dbReference>
<dbReference type="Pfam" id="PF02288">
    <property type="entry name" value="Dehydratase_MU"/>
    <property type="match status" value="1"/>
</dbReference>
<name>E3ZPF2_LISSE</name>
<proteinExistence type="predicted"/>
<dbReference type="PIRSF" id="PIRSF011503">
    <property type="entry name" value="DdrB_PduH"/>
    <property type="match status" value="1"/>
</dbReference>
<accession>E3ZPF2</accession>
<comment type="caution">
    <text evidence="1">The sequence shown here is derived from an EMBL/GenBank/DDBJ whole genome shotgun (WGS) entry which is preliminary data.</text>
</comment>
<dbReference type="Proteomes" id="UP000004302">
    <property type="component" value="Chromosome"/>
</dbReference>
<protein>
    <submittedName>
        <fullName evidence="1">Propanediol utilization diol dehydratase-reactivating factor small chain</fullName>
    </submittedName>
</protein>
<dbReference type="AlphaFoldDB" id="E3ZPF2"/>
<evidence type="ECO:0000313" key="1">
    <source>
        <dbReference type="EMBL" id="EFS00496.1"/>
    </source>
</evidence>
<dbReference type="SUPFAM" id="SSF52968">
    <property type="entry name" value="B12-dependent dehydatase associated subunit"/>
    <property type="match status" value="1"/>
</dbReference>
<organism evidence="1">
    <name type="scientific">Listeria seeligeri FSL N1-067</name>
    <dbReference type="NCBI Taxonomy" id="702453"/>
    <lineage>
        <taxon>Bacteria</taxon>
        <taxon>Bacillati</taxon>
        <taxon>Bacillota</taxon>
        <taxon>Bacilli</taxon>
        <taxon>Bacillales</taxon>
        <taxon>Listeriaceae</taxon>
        <taxon>Listeria</taxon>
    </lineage>
</organism>
<gene>
    <name evidence="1" type="ORF">NT03LS_1333</name>
</gene>
<dbReference type="EMBL" id="ADXJ01000535">
    <property type="protein sequence ID" value="EFS00496.1"/>
    <property type="molecule type" value="Genomic_DNA"/>
</dbReference>